<dbReference type="CDD" id="cd02019">
    <property type="entry name" value="NK"/>
    <property type="match status" value="1"/>
</dbReference>
<accession>A0ABY5AUC0</accession>
<dbReference type="Proteomes" id="UP001056708">
    <property type="component" value="Chromosome"/>
</dbReference>
<organism evidence="1 2">
    <name type="scientific">Phormidium yuhuli AB48</name>
    <dbReference type="NCBI Taxonomy" id="2940671"/>
    <lineage>
        <taxon>Bacteria</taxon>
        <taxon>Bacillati</taxon>
        <taxon>Cyanobacteriota</taxon>
        <taxon>Cyanophyceae</taxon>
        <taxon>Oscillatoriophycideae</taxon>
        <taxon>Oscillatoriales</taxon>
        <taxon>Oscillatoriaceae</taxon>
        <taxon>Phormidium</taxon>
        <taxon>Phormidium yuhuli</taxon>
    </lineage>
</organism>
<dbReference type="EMBL" id="CP098611">
    <property type="protein sequence ID" value="USR92832.1"/>
    <property type="molecule type" value="Genomic_DNA"/>
</dbReference>
<evidence type="ECO:0000313" key="1">
    <source>
        <dbReference type="EMBL" id="USR92832.1"/>
    </source>
</evidence>
<evidence type="ECO:0000313" key="2">
    <source>
        <dbReference type="Proteomes" id="UP001056708"/>
    </source>
</evidence>
<reference evidence="1" key="1">
    <citation type="submission" date="2022-06" db="EMBL/GenBank/DDBJ databases">
        <title>Genome sequence of Phormidium yuhuli AB48 isolated from an industrial photobioreactor environment.</title>
        <authorList>
            <person name="Qiu Y."/>
            <person name="Noonan A.J.C."/>
            <person name="Dofher K."/>
            <person name="Koch M."/>
            <person name="Kieft B."/>
            <person name="Lin X."/>
            <person name="Ziels R.M."/>
            <person name="Hallam S.J."/>
        </authorList>
    </citation>
    <scope>NUCLEOTIDE SEQUENCE</scope>
    <source>
        <strain evidence="1">AB48</strain>
    </source>
</reference>
<name>A0ABY5AUC0_9CYAN</name>
<proteinExistence type="predicted"/>
<sequence length="439" mass="50610">MIASLDVATVYRACNPSQTLDITRRQDRRYYVNLSKTRGGDLLGELDATIRLFCPEEPTCQLLAGHIGCGKSTELRRLQAILQHHNFAVVYFESSQDLDMTDLDVGDVLLAIARQVYDRFGQNIIIQPQGQLFSLVKTANSLVCTEIPPLDEGGDGDRFRVQLQQLSQRTHGRPDLRSQLRHYLEPRIQTFLDAFNQELINPVIEHLRQQGKTGLVILVDNLDRLESSQKPWGRPQPEYLFVDRGDRLCKLNCHVVYTIPSSLLFSRDLSRLTISLGVDPKVLPMVSIKHRQGRLWKPGLSRLRQLVLARAFPDASPQQRQQWCDRLFDQSQTLNRLCYASGGHPRNLLRLFHRQIEKERQFPLSHTSLQATLRERRDQLLRSISHDEKELLKFVIKHKKISGDADYHSLIRSLLIFEYRDSKGSWFDVNPLLKASTFK</sequence>
<dbReference type="InterPro" id="IPR027417">
    <property type="entry name" value="P-loop_NTPase"/>
</dbReference>
<gene>
    <name evidence="1" type="ORF">NEA10_09000</name>
</gene>
<protein>
    <submittedName>
        <fullName evidence="1">AAA family ATPase</fullName>
    </submittedName>
</protein>
<dbReference type="Gene3D" id="3.40.50.300">
    <property type="entry name" value="P-loop containing nucleotide triphosphate hydrolases"/>
    <property type="match status" value="1"/>
</dbReference>
<dbReference type="RefSeq" id="WP_252665008.1">
    <property type="nucleotide sequence ID" value="NZ_CP098611.1"/>
</dbReference>
<dbReference type="SUPFAM" id="SSF52540">
    <property type="entry name" value="P-loop containing nucleoside triphosphate hydrolases"/>
    <property type="match status" value="1"/>
</dbReference>
<keyword evidence="2" id="KW-1185">Reference proteome</keyword>